<accession>A0A162EE31</accession>
<comment type="caution">
    <text evidence="1">The sequence shown here is derived from an EMBL/GenBank/DDBJ whole genome shotgun (WGS) entry which is preliminary data.</text>
</comment>
<name>A0A162EE31_9CRUS</name>
<evidence type="ECO:0000313" key="2">
    <source>
        <dbReference type="Proteomes" id="UP000076858"/>
    </source>
</evidence>
<evidence type="ECO:0000313" key="1">
    <source>
        <dbReference type="EMBL" id="KZS09660.1"/>
    </source>
</evidence>
<dbReference type="AlphaFoldDB" id="A0A162EE31"/>
<organism evidence="1 2">
    <name type="scientific">Daphnia magna</name>
    <dbReference type="NCBI Taxonomy" id="35525"/>
    <lineage>
        <taxon>Eukaryota</taxon>
        <taxon>Metazoa</taxon>
        <taxon>Ecdysozoa</taxon>
        <taxon>Arthropoda</taxon>
        <taxon>Crustacea</taxon>
        <taxon>Branchiopoda</taxon>
        <taxon>Diplostraca</taxon>
        <taxon>Cladocera</taxon>
        <taxon>Anomopoda</taxon>
        <taxon>Daphniidae</taxon>
        <taxon>Daphnia</taxon>
    </lineage>
</organism>
<protein>
    <submittedName>
        <fullName evidence="1">Uncharacterized protein</fullName>
    </submittedName>
</protein>
<keyword evidence="2" id="KW-1185">Reference proteome</keyword>
<proteinExistence type="predicted"/>
<reference evidence="1 2" key="1">
    <citation type="submission" date="2016-03" db="EMBL/GenBank/DDBJ databases">
        <title>EvidentialGene: Evidence-directed Construction of Genes on Genomes.</title>
        <authorList>
            <person name="Gilbert D.G."/>
            <person name="Choi J.-H."/>
            <person name="Mockaitis K."/>
            <person name="Colbourne J."/>
            <person name="Pfrender M."/>
        </authorList>
    </citation>
    <scope>NUCLEOTIDE SEQUENCE [LARGE SCALE GENOMIC DNA]</scope>
    <source>
        <strain evidence="1 2">Xinb3</strain>
        <tissue evidence="1">Complete organism</tissue>
    </source>
</reference>
<dbReference type="Proteomes" id="UP000076858">
    <property type="component" value="Unassembled WGS sequence"/>
</dbReference>
<gene>
    <name evidence="1" type="ORF">APZ42_026076</name>
</gene>
<dbReference type="EMBL" id="LRGB01002011">
    <property type="protein sequence ID" value="KZS09660.1"/>
    <property type="molecule type" value="Genomic_DNA"/>
</dbReference>
<sequence>MDTYFLLLWSIKVPVPCCCGKTHFLCLRFSVQLPPPFRNTFSISPLFFLPISSRRAFLSDFVGHLIAG</sequence>